<keyword evidence="1" id="KW-0812">Transmembrane</keyword>
<protein>
    <submittedName>
        <fullName evidence="2">Uncharacterized protein</fullName>
    </submittedName>
</protein>
<sequence>MNVLKPWLPLITIVGLGSVIACYFMSDHYLRFTEEVQLASGELIAVDRKFKTEALGEIGGPGGWDAKFNSMVIIRPLRDGNPPIWQSEIGLIPILFDQDTGTKEWFVVTTFYMCDAWRKIGKPKLPYAEFRLRNGQWQQVDLSPQHIGRPANILTRISNKAELAYHTINTKIERMSVQGMSPEYAKIVAESSFCKN</sequence>
<accession>A0ABR6XJI5</accession>
<evidence type="ECO:0000256" key="1">
    <source>
        <dbReference type="SAM" id="Phobius"/>
    </source>
</evidence>
<evidence type="ECO:0000313" key="3">
    <source>
        <dbReference type="Proteomes" id="UP000637632"/>
    </source>
</evidence>
<dbReference type="EMBL" id="JACOFT010000007">
    <property type="protein sequence ID" value="MBC3813067.1"/>
    <property type="molecule type" value="Genomic_DNA"/>
</dbReference>
<dbReference type="RefSeq" id="WP_190481015.1">
    <property type="nucleotide sequence ID" value="NZ_JACOFT010000007.1"/>
</dbReference>
<evidence type="ECO:0000313" key="2">
    <source>
        <dbReference type="EMBL" id="MBC3813067.1"/>
    </source>
</evidence>
<keyword evidence="1" id="KW-1133">Transmembrane helix</keyword>
<keyword evidence="3" id="KW-1185">Reference proteome</keyword>
<proteinExistence type="predicted"/>
<reference evidence="2 3" key="1">
    <citation type="submission" date="2020-08" db="EMBL/GenBank/DDBJ databases">
        <title>Novel species isolated from subtropical streams in China.</title>
        <authorList>
            <person name="Lu H."/>
        </authorList>
    </citation>
    <scope>NUCLEOTIDE SEQUENCE [LARGE SCALE GENOMIC DNA]</scope>
    <source>
        <strain evidence="2 3">CCTCC AB 2015119</strain>
    </source>
</reference>
<dbReference type="PROSITE" id="PS51257">
    <property type="entry name" value="PROKAR_LIPOPROTEIN"/>
    <property type="match status" value="1"/>
</dbReference>
<feature type="transmembrane region" description="Helical" evidence="1">
    <location>
        <begin position="6"/>
        <end position="25"/>
    </location>
</feature>
<organism evidence="2 3">
    <name type="scientific">Undibacterium aquatile</name>
    <dbReference type="NCBI Taxonomy" id="1537398"/>
    <lineage>
        <taxon>Bacteria</taxon>
        <taxon>Pseudomonadati</taxon>
        <taxon>Pseudomonadota</taxon>
        <taxon>Betaproteobacteria</taxon>
        <taxon>Burkholderiales</taxon>
        <taxon>Oxalobacteraceae</taxon>
        <taxon>Undibacterium</taxon>
    </lineage>
</organism>
<gene>
    <name evidence="2" type="ORF">H8K26_16615</name>
</gene>
<name>A0ABR6XJI5_9BURK</name>
<comment type="caution">
    <text evidence="2">The sequence shown here is derived from an EMBL/GenBank/DDBJ whole genome shotgun (WGS) entry which is preliminary data.</text>
</comment>
<dbReference type="Proteomes" id="UP000637632">
    <property type="component" value="Unassembled WGS sequence"/>
</dbReference>
<keyword evidence="1" id="KW-0472">Membrane</keyword>